<organism evidence="2 3">
    <name type="scientific">Deinococcus peraridilitoris (strain DSM 19664 / LMG 22246 / CIP 109416 / KR-200)</name>
    <dbReference type="NCBI Taxonomy" id="937777"/>
    <lineage>
        <taxon>Bacteria</taxon>
        <taxon>Thermotogati</taxon>
        <taxon>Deinococcota</taxon>
        <taxon>Deinococci</taxon>
        <taxon>Deinococcales</taxon>
        <taxon>Deinococcaceae</taxon>
        <taxon>Deinococcus</taxon>
    </lineage>
</organism>
<dbReference type="KEGG" id="dpd:Deipe_1461"/>
<dbReference type="eggNOG" id="ENOG5033BFU">
    <property type="taxonomic scope" value="Bacteria"/>
</dbReference>
<dbReference type="STRING" id="937777.Deipe_1461"/>
<keyword evidence="3" id="KW-1185">Reference proteome</keyword>
<dbReference type="RefSeq" id="WP_015235310.1">
    <property type="nucleotide sequence ID" value="NC_019793.1"/>
</dbReference>
<protein>
    <submittedName>
        <fullName evidence="2">Uncharacterized protein</fullName>
    </submittedName>
</protein>
<dbReference type="AlphaFoldDB" id="L0A1E5"/>
<gene>
    <name evidence="2" type="ordered locus">Deipe_1461</name>
</gene>
<proteinExistence type="predicted"/>
<name>L0A1E5_DEIPD</name>
<dbReference type="PATRIC" id="fig|937777.3.peg.1466"/>
<reference evidence="3" key="1">
    <citation type="submission" date="2012-03" db="EMBL/GenBank/DDBJ databases">
        <title>Complete sequence of chromosome of Deinococcus peraridilitoris DSM 19664.</title>
        <authorList>
            <person name="Lucas S."/>
            <person name="Copeland A."/>
            <person name="Lapidus A."/>
            <person name="Glavina del Rio T."/>
            <person name="Dalin E."/>
            <person name="Tice H."/>
            <person name="Bruce D."/>
            <person name="Goodwin L."/>
            <person name="Pitluck S."/>
            <person name="Peters L."/>
            <person name="Mikhailova N."/>
            <person name="Lu M."/>
            <person name="Kyrpides N."/>
            <person name="Mavromatis K."/>
            <person name="Ivanova N."/>
            <person name="Brettin T."/>
            <person name="Detter J.C."/>
            <person name="Han C."/>
            <person name="Larimer F."/>
            <person name="Land M."/>
            <person name="Hauser L."/>
            <person name="Markowitz V."/>
            <person name="Cheng J.-F."/>
            <person name="Hugenholtz P."/>
            <person name="Woyke T."/>
            <person name="Wu D."/>
            <person name="Pukall R."/>
            <person name="Steenblock K."/>
            <person name="Brambilla E."/>
            <person name="Klenk H.-P."/>
            <person name="Eisen J.A."/>
        </authorList>
    </citation>
    <scope>NUCLEOTIDE SEQUENCE [LARGE SCALE GENOMIC DNA]</scope>
    <source>
        <strain evidence="3">DSM 19664 / LMG 22246 / CIP 109416 / KR-200</strain>
    </source>
</reference>
<feature type="region of interest" description="Disordered" evidence="1">
    <location>
        <begin position="1"/>
        <end position="21"/>
    </location>
</feature>
<evidence type="ECO:0000256" key="1">
    <source>
        <dbReference type="SAM" id="MobiDB-lite"/>
    </source>
</evidence>
<dbReference type="Proteomes" id="UP000010467">
    <property type="component" value="Chromosome"/>
</dbReference>
<dbReference type="EMBL" id="CP003382">
    <property type="protein sequence ID" value="AFZ67002.1"/>
    <property type="molecule type" value="Genomic_DNA"/>
</dbReference>
<evidence type="ECO:0000313" key="2">
    <source>
        <dbReference type="EMBL" id="AFZ67002.1"/>
    </source>
</evidence>
<dbReference type="HOGENOM" id="CLU_2232169_0_0_0"/>
<sequence length="105" mass="11472">MTKRFHLIRDEDVSGSSGTGTVVEGVIFTDGRVAMRWLVPPCSNAFYDSISDVEQIHGHNGRTRIVFVDPCPDCGEKRTSHGPGTTVCTSCKARRGRPVPSTPLR</sequence>
<evidence type="ECO:0000313" key="3">
    <source>
        <dbReference type="Proteomes" id="UP000010467"/>
    </source>
</evidence>
<accession>L0A1E5</accession>